<feature type="region of interest" description="Disordered" evidence="1">
    <location>
        <begin position="1"/>
        <end position="44"/>
    </location>
</feature>
<reference evidence="2" key="2">
    <citation type="journal article" date="2015" name="Data Brief">
        <title>Shoot transcriptome of the giant reed, Arundo donax.</title>
        <authorList>
            <person name="Barrero R.A."/>
            <person name="Guerrero F.D."/>
            <person name="Moolhuijzen P."/>
            <person name="Goolsby J.A."/>
            <person name="Tidwell J."/>
            <person name="Bellgard S.E."/>
            <person name="Bellgard M.I."/>
        </authorList>
    </citation>
    <scope>NUCLEOTIDE SEQUENCE</scope>
    <source>
        <tissue evidence="2">Shoot tissue taken approximately 20 cm above the soil surface</tissue>
    </source>
</reference>
<name>A0A0A9FB39_ARUDO</name>
<proteinExistence type="predicted"/>
<dbReference type="AlphaFoldDB" id="A0A0A9FB39"/>
<accession>A0A0A9FB39</accession>
<dbReference type="EMBL" id="GBRH01188359">
    <property type="protein sequence ID" value="JAE09537.1"/>
    <property type="molecule type" value="Transcribed_RNA"/>
</dbReference>
<evidence type="ECO:0000256" key="1">
    <source>
        <dbReference type="SAM" id="MobiDB-lite"/>
    </source>
</evidence>
<protein>
    <submittedName>
        <fullName evidence="2">Uncharacterized protein</fullName>
    </submittedName>
</protein>
<evidence type="ECO:0000313" key="2">
    <source>
        <dbReference type="EMBL" id="JAE09537.1"/>
    </source>
</evidence>
<reference evidence="2" key="1">
    <citation type="submission" date="2014-09" db="EMBL/GenBank/DDBJ databases">
        <authorList>
            <person name="Magalhaes I.L.F."/>
            <person name="Oliveira U."/>
            <person name="Santos F.R."/>
            <person name="Vidigal T.H.D.A."/>
            <person name="Brescovit A.D."/>
            <person name="Santos A.J."/>
        </authorList>
    </citation>
    <scope>NUCLEOTIDE SEQUENCE</scope>
    <source>
        <tissue evidence="2">Shoot tissue taken approximately 20 cm above the soil surface</tissue>
    </source>
</reference>
<sequence length="44" mass="4547">MAAEPPATSSSARRWRQRKALQAPTGRPSSGGGDQGVGAANWHS</sequence>
<organism evidence="2">
    <name type="scientific">Arundo donax</name>
    <name type="common">Giant reed</name>
    <name type="synonym">Donax arundinaceus</name>
    <dbReference type="NCBI Taxonomy" id="35708"/>
    <lineage>
        <taxon>Eukaryota</taxon>
        <taxon>Viridiplantae</taxon>
        <taxon>Streptophyta</taxon>
        <taxon>Embryophyta</taxon>
        <taxon>Tracheophyta</taxon>
        <taxon>Spermatophyta</taxon>
        <taxon>Magnoliopsida</taxon>
        <taxon>Liliopsida</taxon>
        <taxon>Poales</taxon>
        <taxon>Poaceae</taxon>
        <taxon>PACMAD clade</taxon>
        <taxon>Arundinoideae</taxon>
        <taxon>Arundineae</taxon>
        <taxon>Arundo</taxon>
    </lineage>
</organism>